<name>A0A926ELT8_9FIRM</name>
<dbReference type="SUPFAM" id="SSF51556">
    <property type="entry name" value="Metallo-dependent hydrolases"/>
    <property type="match status" value="1"/>
</dbReference>
<dbReference type="AlphaFoldDB" id="A0A926ELT8"/>
<proteinExistence type="predicted"/>
<comment type="caution">
    <text evidence="1">The sequence shown here is derived from an EMBL/GenBank/DDBJ whole genome shotgun (WGS) entry which is preliminary data.</text>
</comment>
<dbReference type="GO" id="GO:0006508">
    <property type="term" value="P:proteolysis"/>
    <property type="evidence" value="ECO:0007669"/>
    <property type="project" value="InterPro"/>
</dbReference>
<reference evidence="1" key="1">
    <citation type="submission" date="2020-08" db="EMBL/GenBank/DDBJ databases">
        <title>Genome public.</title>
        <authorList>
            <person name="Liu C."/>
            <person name="Sun Q."/>
        </authorList>
    </citation>
    <scope>NUCLEOTIDE SEQUENCE</scope>
    <source>
        <strain evidence="1">NSJ-64</strain>
    </source>
</reference>
<dbReference type="InterPro" id="IPR008257">
    <property type="entry name" value="Pept_M19"/>
</dbReference>
<dbReference type="EMBL" id="JACRTD010000001">
    <property type="protein sequence ID" value="MBC8584061.1"/>
    <property type="molecule type" value="Genomic_DNA"/>
</dbReference>
<dbReference type="Proteomes" id="UP000623678">
    <property type="component" value="Unassembled WGS sequence"/>
</dbReference>
<dbReference type="PROSITE" id="PS51365">
    <property type="entry name" value="RENAL_DIPEPTIDASE_2"/>
    <property type="match status" value="1"/>
</dbReference>
<dbReference type="Gene3D" id="3.20.20.140">
    <property type="entry name" value="Metal-dependent hydrolases"/>
    <property type="match status" value="1"/>
</dbReference>
<keyword evidence="2" id="KW-1185">Reference proteome</keyword>
<sequence>MYLFDLHCDTVVEICREKLGLANNTTQLSIDRLAQDTCWCQCYAIFMPDEYRGQAAIDYFQRHHGYFLRQMEKYQEQICQVVSVKELDKAYACGKFAAMLTVEGGSVLAGDLSRIELLSKLGVKMMTLTWNGENEIGSGNSTDHGLTPFGEEVISEMERNRIVIDVSHLNEAGFWQAAKIAKYPMAASHSNCRAVWDHPRNLRDDQIRYIIQTGGIVGLNFYIGFINGQQNPKPQDLLKHVEHFLELGGENTLALGSDYDGADMPAWLDSVEKVQQLYRLMAFEFGRATTDKIFYDNAYHFFEKYEEAVG</sequence>
<dbReference type="PANTHER" id="PTHR10443:SF12">
    <property type="entry name" value="DIPEPTIDASE"/>
    <property type="match status" value="1"/>
</dbReference>
<evidence type="ECO:0000313" key="1">
    <source>
        <dbReference type="EMBL" id="MBC8584061.1"/>
    </source>
</evidence>
<dbReference type="PANTHER" id="PTHR10443">
    <property type="entry name" value="MICROSOMAL DIPEPTIDASE"/>
    <property type="match status" value="1"/>
</dbReference>
<dbReference type="GO" id="GO:0070573">
    <property type="term" value="F:metallodipeptidase activity"/>
    <property type="evidence" value="ECO:0007669"/>
    <property type="project" value="InterPro"/>
</dbReference>
<evidence type="ECO:0000313" key="2">
    <source>
        <dbReference type="Proteomes" id="UP000623678"/>
    </source>
</evidence>
<protein>
    <submittedName>
        <fullName evidence="1">Membrane dipeptidase</fullName>
    </submittedName>
</protein>
<dbReference type="InterPro" id="IPR032466">
    <property type="entry name" value="Metal_Hydrolase"/>
</dbReference>
<gene>
    <name evidence="1" type="ORF">H8705_00490</name>
</gene>
<organism evidence="1 2">
    <name type="scientific">Youxingia wuxianensis</name>
    <dbReference type="NCBI Taxonomy" id="2763678"/>
    <lineage>
        <taxon>Bacteria</taxon>
        <taxon>Bacillati</taxon>
        <taxon>Bacillota</taxon>
        <taxon>Clostridia</taxon>
        <taxon>Eubacteriales</taxon>
        <taxon>Oscillospiraceae</taxon>
        <taxon>Youxingia</taxon>
    </lineage>
</organism>
<accession>A0A926ELT8</accession>
<dbReference type="Pfam" id="PF01244">
    <property type="entry name" value="Peptidase_M19"/>
    <property type="match status" value="1"/>
</dbReference>
<dbReference type="RefSeq" id="WP_262393917.1">
    <property type="nucleotide sequence ID" value="NZ_JACRTD010000001.1"/>
</dbReference>